<evidence type="ECO:0000313" key="1">
    <source>
        <dbReference type="EMBL" id="JAH56759.1"/>
    </source>
</evidence>
<reference evidence="1" key="2">
    <citation type="journal article" date="2015" name="Fish Shellfish Immunol.">
        <title>Early steps in the European eel (Anguilla anguilla)-Vibrio vulnificus interaction in the gills: Role of the RtxA13 toxin.</title>
        <authorList>
            <person name="Callol A."/>
            <person name="Pajuelo D."/>
            <person name="Ebbesson L."/>
            <person name="Teles M."/>
            <person name="MacKenzie S."/>
            <person name="Amaro C."/>
        </authorList>
    </citation>
    <scope>NUCLEOTIDE SEQUENCE</scope>
</reference>
<accession>A0A0E9TSV8</accession>
<organism evidence="1">
    <name type="scientific">Anguilla anguilla</name>
    <name type="common">European freshwater eel</name>
    <name type="synonym">Muraena anguilla</name>
    <dbReference type="NCBI Taxonomy" id="7936"/>
    <lineage>
        <taxon>Eukaryota</taxon>
        <taxon>Metazoa</taxon>
        <taxon>Chordata</taxon>
        <taxon>Craniata</taxon>
        <taxon>Vertebrata</taxon>
        <taxon>Euteleostomi</taxon>
        <taxon>Actinopterygii</taxon>
        <taxon>Neopterygii</taxon>
        <taxon>Teleostei</taxon>
        <taxon>Anguilliformes</taxon>
        <taxon>Anguillidae</taxon>
        <taxon>Anguilla</taxon>
    </lineage>
</organism>
<proteinExistence type="predicted"/>
<dbReference type="EMBL" id="GBXM01051818">
    <property type="protein sequence ID" value="JAH56759.1"/>
    <property type="molecule type" value="Transcribed_RNA"/>
</dbReference>
<protein>
    <submittedName>
        <fullName evidence="1">Uncharacterized protein</fullName>
    </submittedName>
</protein>
<reference evidence="1" key="1">
    <citation type="submission" date="2014-11" db="EMBL/GenBank/DDBJ databases">
        <authorList>
            <person name="Amaro Gonzalez C."/>
        </authorList>
    </citation>
    <scope>NUCLEOTIDE SEQUENCE</scope>
</reference>
<name>A0A0E9TSV8_ANGAN</name>
<sequence>MWILTEAVQVCFAPVCYCNVSRGNSPLTQWHDTTLGI</sequence>
<dbReference type="AlphaFoldDB" id="A0A0E9TSV8"/>